<organism evidence="1 2">
    <name type="scientific">Coemansia linderi</name>
    <dbReference type="NCBI Taxonomy" id="2663919"/>
    <lineage>
        <taxon>Eukaryota</taxon>
        <taxon>Fungi</taxon>
        <taxon>Fungi incertae sedis</taxon>
        <taxon>Zoopagomycota</taxon>
        <taxon>Kickxellomycotina</taxon>
        <taxon>Kickxellomycetes</taxon>
        <taxon>Kickxellales</taxon>
        <taxon>Kickxellaceae</taxon>
        <taxon>Coemansia</taxon>
    </lineage>
</organism>
<accession>A0ACC1KAL9</accession>
<protein>
    <submittedName>
        <fullName evidence="1">AAA ATPase cdc48</fullName>
    </submittedName>
</protein>
<dbReference type="EMBL" id="JANBUK010001512">
    <property type="protein sequence ID" value="KAJ2780172.1"/>
    <property type="molecule type" value="Genomic_DNA"/>
</dbReference>
<gene>
    <name evidence="1" type="primary">CDC48</name>
    <name evidence="1" type="ORF">GGI18_003845</name>
</gene>
<keyword evidence="2" id="KW-1185">Reference proteome</keyword>
<proteinExistence type="predicted"/>
<evidence type="ECO:0000313" key="2">
    <source>
        <dbReference type="Proteomes" id="UP001140066"/>
    </source>
</evidence>
<reference evidence="1" key="1">
    <citation type="submission" date="2022-07" db="EMBL/GenBank/DDBJ databases">
        <title>Phylogenomic reconstructions and comparative analyses of Kickxellomycotina fungi.</title>
        <authorList>
            <person name="Reynolds N.K."/>
            <person name="Stajich J.E."/>
            <person name="Barry K."/>
            <person name="Grigoriev I.V."/>
            <person name="Crous P."/>
            <person name="Smith M.E."/>
        </authorList>
    </citation>
    <scope>NUCLEOTIDE SEQUENCE</scope>
    <source>
        <strain evidence="1">BCRC 34191</strain>
    </source>
</reference>
<sequence length="639" mass="71649">MFFSRSAALVATGAVAVLIAGYSIMGGQKRPEHCVFCSGPLDRIVYEDDEFIAFHDIKPDAELHLLVVPREHFGTIKEMTAQELPMITRMYELGQRLVEERGYEGEMTRFGFHRPPFNSIHHLHLHCLGLPFRSRRAALPFTEAARAWFVPAARLIDELSKARDNHRWGETGLCHNDAAIDFDHKPVDPETDLATAILRKKAAPNKLMIDEAINDDNSVAVISQNTLDKLGLFRGDTILVKGKKRKDTVLLVIPDADCEDNKIRLNRVVRNNLRTRLGDIVSIHPLPDIQYGKRIHVLPIDDTIEGLTGDLFEVYLKPYFVEAYRPVRKGDTFLARAGMRAVEFKVVETDPEEYCIVAQDTVIHAEGDPIKREDEEQSLNEVGYDDIGGCRKQMAQIRELIELPLRYPQLFKSIGIKPPRGILMYGPPGTGKTLIARAVANETGAFFFLINGPEIMSKMAGESESNLRKAFEEAEKNSPAIIFIDEIDAIAPKRDKTNGEVERRVVSQMLTLMDGIKARSNVVVMAATNRPNSIDPALRRFGRFDREIDIGIPDPIGRLEILRIHTKNMRLSDDVDLEKIASETHGFVGADVAALCSEAAMQQIRGKMDLIDLEEDEIDASVLDSLAVTMDDFRYALGV</sequence>
<evidence type="ECO:0000313" key="1">
    <source>
        <dbReference type="EMBL" id="KAJ2780172.1"/>
    </source>
</evidence>
<feature type="non-terminal residue" evidence="1">
    <location>
        <position position="639"/>
    </location>
</feature>
<comment type="caution">
    <text evidence="1">The sequence shown here is derived from an EMBL/GenBank/DDBJ whole genome shotgun (WGS) entry which is preliminary data.</text>
</comment>
<name>A0ACC1KAL9_9FUNG</name>
<dbReference type="Proteomes" id="UP001140066">
    <property type="component" value="Unassembled WGS sequence"/>
</dbReference>